<sequence>MLKSKGTRKASAAPSSRASSPAISDKDSEHSSHSGHSHHSHDPDADDASTTLDLSSVFPFFLLAFASLGTGFLLVSWAHPLLESDPLRAVPALVLGIASMILSPVIGYYLSLSFWQLTARISLNALVALLLAVVVYQGCALSVLQTQVDLLRAEMDGMLQIGGVEEGGVVKGLRRFAGW</sequence>
<accession>A0A427XDW4</accession>
<comment type="caution">
    <text evidence="3">The sequence shown here is derived from an EMBL/GenBank/DDBJ whole genome shotgun (WGS) entry which is preliminary data.</text>
</comment>
<keyword evidence="4" id="KW-1185">Reference proteome</keyword>
<protein>
    <submittedName>
        <fullName evidence="3">Uncharacterized protein</fullName>
    </submittedName>
</protein>
<organism evidence="3 4">
    <name type="scientific">Apiotrichum porosum</name>
    <dbReference type="NCBI Taxonomy" id="105984"/>
    <lineage>
        <taxon>Eukaryota</taxon>
        <taxon>Fungi</taxon>
        <taxon>Dikarya</taxon>
        <taxon>Basidiomycota</taxon>
        <taxon>Agaricomycotina</taxon>
        <taxon>Tremellomycetes</taxon>
        <taxon>Trichosporonales</taxon>
        <taxon>Trichosporonaceae</taxon>
        <taxon>Apiotrichum</taxon>
    </lineage>
</organism>
<keyword evidence="2" id="KW-0812">Transmembrane</keyword>
<feature type="transmembrane region" description="Helical" evidence="2">
    <location>
        <begin position="123"/>
        <end position="144"/>
    </location>
</feature>
<keyword evidence="2" id="KW-0472">Membrane</keyword>
<dbReference type="GeneID" id="39588282"/>
<feature type="transmembrane region" description="Helical" evidence="2">
    <location>
        <begin position="57"/>
        <end position="78"/>
    </location>
</feature>
<dbReference type="AlphaFoldDB" id="A0A427XDW4"/>
<dbReference type="Proteomes" id="UP000279236">
    <property type="component" value="Unassembled WGS sequence"/>
</dbReference>
<name>A0A427XDW4_9TREE</name>
<feature type="region of interest" description="Disordered" evidence="1">
    <location>
        <begin position="1"/>
        <end position="46"/>
    </location>
</feature>
<evidence type="ECO:0000256" key="2">
    <source>
        <dbReference type="SAM" id="Phobius"/>
    </source>
</evidence>
<keyword evidence="2" id="KW-1133">Transmembrane helix</keyword>
<reference evidence="3 4" key="1">
    <citation type="submission" date="2018-11" db="EMBL/GenBank/DDBJ databases">
        <title>Genome sequence of Apiotrichum porosum DSM 27194.</title>
        <authorList>
            <person name="Aliyu H."/>
            <person name="Gorte O."/>
            <person name="Ochsenreither K."/>
        </authorList>
    </citation>
    <scope>NUCLEOTIDE SEQUENCE [LARGE SCALE GENOMIC DNA]</scope>
    <source>
        <strain evidence="3 4">DSM 27194</strain>
    </source>
</reference>
<evidence type="ECO:0000313" key="4">
    <source>
        <dbReference type="Proteomes" id="UP000279236"/>
    </source>
</evidence>
<proteinExistence type="predicted"/>
<dbReference type="RefSeq" id="XP_028472257.1">
    <property type="nucleotide sequence ID" value="XM_028619388.1"/>
</dbReference>
<evidence type="ECO:0000256" key="1">
    <source>
        <dbReference type="SAM" id="MobiDB-lite"/>
    </source>
</evidence>
<dbReference type="OrthoDB" id="10652389at2759"/>
<evidence type="ECO:0000313" key="3">
    <source>
        <dbReference type="EMBL" id="RSH77110.1"/>
    </source>
</evidence>
<feature type="transmembrane region" description="Helical" evidence="2">
    <location>
        <begin position="90"/>
        <end position="111"/>
    </location>
</feature>
<feature type="compositionally biased region" description="Low complexity" evidence="1">
    <location>
        <begin position="10"/>
        <end position="22"/>
    </location>
</feature>
<dbReference type="EMBL" id="RSCE01000018">
    <property type="protein sequence ID" value="RSH77110.1"/>
    <property type="molecule type" value="Genomic_DNA"/>
</dbReference>
<gene>
    <name evidence="3" type="ORF">EHS24_003739</name>
</gene>